<comment type="function">
    <text evidence="6">Has immunoglobulin-binding and hemagglutination properties, and can bind to mannose. Essential for virulence. May be involved in LPS biosynthesis or polysaccharide transport.</text>
</comment>
<keyword evidence="7" id="KW-0472">Membrane</keyword>
<evidence type="ECO:0000256" key="2">
    <source>
        <dbReference type="ARBA" id="ARBA00010270"/>
    </source>
</evidence>
<evidence type="ECO:0000313" key="10">
    <source>
        <dbReference type="Proteomes" id="UP000245396"/>
    </source>
</evidence>
<evidence type="ECO:0000256" key="7">
    <source>
        <dbReference type="SAM" id="Phobius"/>
    </source>
</evidence>
<dbReference type="AlphaFoldDB" id="A0A316CL69"/>
<feature type="chain" id="PRO_5016280985" description="Lectin-like protein BA14k" evidence="8">
    <location>
        <begin position="28"/>
        <end position="132"/>
    </location>
</feature>
<organism evidence="9 10">
    <name type="scientific">Pseudaminobacter salicylatoxidans</name>
    <dbReference type="NCBI Taxonomy" id="93369"/>
    <lineage>
        <taxon>Bacteria</taxon>
        <taxon>Pseudomonadati</taxon>
        <taxon>Pseudomonadota</taxon>
        <taxon>Alphaproteobacteria</taxon>
        <taxon>Hyphomicrobiales</taxon>
        <taxon>Phyllobacteriaceae</taxon>
        <taxon>Pseudaminobacter</taxon>
    </lineage>
</organism>
<dbReference type="OrthoDB" id="7889197at2"/>
<protein>
    <recommendedName>
        <fullName evidence="3">Lectin-like protein BA14k</fullName>
    </recommendedName>
</protein>
<evidence type="ECO:0000256" key="6">
    <source>
        <dbReference type="ARBA" id="ARBA00025321"/>
    </source>
</evidence>
<feature type="signal peptide" evidence="8">
    <location>
        <begin position="1"/>
        <end position="27"/>
    </location>
</feature>
<evidence type="ECO:0000256" key="1">
    <source>
        <dbReference type="ARBA" id="ARBA00004167"/>
    </source>
</evidence>
<sequence>MINPLKTTALAAAVAATTLTSVPPADAHPEAIWAAAIIGVAAGALIGGLFARNHWGPTYTTDPNYSSTQPMYAPNYSGAAPMYATSYGETGYSTAEWSPEWLNYCRNRYRTFNPRTGTFTGNDGQQHFCIAR</sequence>
<evidence type="ECO:0000313" key="9">
    <source>
        <dbReference type="EMBL" id="PWJ80499.1"/>
    </source>
</evidence>
<proteinExistence type="inferred from homology"/>
<accession>A0A316CL69</accession>
<reference evidence="9 10" key="1">
    <citation type="submission" date="2018-05" db="EMBL/GenBank/DDBJ databases">
        <title>Genomic Encyclopedia of Type Strains, Phase IV (KMG-IV): sequencing the most valuable type-strain genomes for metagenomic binning, comparative biology and taxonomic classification.</title>
        <authorList>
            <person name="Goeker M."/>
        </authorList>
    </citation>
    <scope>NUCLEOTIDE SEQUENCE [LARGE SCALE GENOMIC DNA]</scope>
    <source>
        <strain evidence="9 10">DSM 6986</strain>
    </source>
</reference>
<keyword evidence="4" id="KW-1003">Cell membrane</keyword>
<comment type="subcellular location">
    <subcellularLocation>
        <location evidence="1">Membrane</location>
        <topology evidence="1">Single-pass membrane protein</topology>
    </subcellularLocation>
</comment>
<gene>
    <name evidence="9" type="ORF">C7441_11239</name>
</gene>
<dbReference type="InterPro" id="IPR012413">
    <property type="entry name" value="BA14K"/>
</dbReference>
<keyword evidence="5" id="KW-0430">Lectin</keyword>
<evidence type="ECO:0000256" key="4">
    <source>
        <dbReference type="ARBA" id="ARBA00022475"/>
    </source>
</evidence>
<evidence type="ECO:0000256" key="8">
    <source>
        <dbReference type="SAM" id="SignalP"/>
    </source>
</evidence>
<keyword evidence="7" id="KW-0812">Transmembrane</keyword>
<keyword evidence="7" id="KW-1133">Transmembrane helix</keyword>
<feature type="transmembrane region" description="Helical" evidence="7">
    <location>
        <begin position="31"/>
        <end position="51"/>
    </location>
</feature>
<dbReference type="STRING" id="1192868.GCA_000304395_01689"/>
<name>A0A316CL69_PSESE</name>
<keyword evidence="10" id="KW-1185">Reference proteome</keyword>
<comment type="similarity">
    <text evidence="2">Belongs to the BA14k family.</text>
</comment>
<dbReference type="GO" id="GO:0030246">
    <property type="term" value="F:carbohydrate binding"/>
    <property type="evidence" value="ECO:0007669"/>
    <property type="project" value="UniProtKB-KW"/>
</dbReference>
<comment type="caution">
    <text evidence="9">The sequence shown here is derived from an EMBL/GenBank/DDBJ whole genome shotgun (WGS) entry which is preliminary data.</text>
</comment>
<evidence type="ECO:0000256" key="3">
    <source>
        <dbReference type="ARBA" id="ARBA00020552"/>
    </source>
</evidence>
<dbReference type="GO" id="GO:0016020">
    <property type="term" value="C:membrane"/>
    <property type="evidence" value="ECO:0007669"/>
    <property type="project" value="UniProtKB-SubCell"/>
</dbReference>
<dbReference type="RefSeq" id="WP_019171331.1">
    <property type="nucleotide sequence ID" value="NZ_QGGG01000012.1"/>
</dbReference>
<evidence type="ECO:0000256" key="5">
    <source>
        <dbReference type="ARBA" id="ARBA00022734"/>
    </source>
</evidence>
<dbReference type="Pfam" id="PF07886">
    <property type="entry name" value="BA14K"/>
    <property type="match status" value="1"/>
</dbReference>
<keyword evidence="8" id="KW-0732">Signal</keyword>
<dbReference type="Proteomes" id="UP000245396">
    <property type="component" value="Unassembled WGS sequence"/>
</dbReference>
<dbReference type="EMBL" id="QGGG01000012">
    <property type="protein sequence ID" value="PWJ80499.1"/>
    <property type="molecule type" value="Genomic_DNA"/>
</dbReference>